<evidence type="ECO:0000313" key="1">
    <source>
        <dbReference type="EMBL" id="TGE40038.1"/>
    </source>
</evidence>
<keyword evidence="2" id="KW-1185">Reference proteome</keyword>
<dbReference type="CDD" id="cd03310">
    <property type="entry name" value="CIMS_like"/>
    <property type="match status" value="1"/>
</dbReference>
<dbReference type="RefSeq" id="WP_135544972.1">
    <property type="nucleotide sequence ID" value="NZ_SPQQ01000001.1"/>
</dbReference>
<dbReference type="EMBL" id="SPQQ01000001">
    <property type="protein sequence ID" value="TGE40038.1"/>
    <property type="molecule type" value="Genomic_DNA"/>
</dbReference>
<dbReference type="OrthoDB" id="144815at2"/>
<dbReference type="SUPFAM" id="SSF51726">
    <property type="entry name" value="UROD/MetE-like"/>
    <property type="match status" value="1"/>
</dbReference>
<gene>
    <name evidence="1" type="ORF">E4K67_03410</name>
</gene>
<proteinExistence type="predicted"/>
<reference evidence="1 2" key="1">
    <citation type="submission" date="2019-03" db="EMBL/GenBank/DDBJ databases">
        <title>Draft Genome Sequence of Desulfosporosinus fructosivorans Strain 63.6F, Isolated from Marine Sediment in the Baltic Sea.</title>
        <authorList>
            <person name="Hausmann B."/>
            <person name="Vandieken V."/>
            <person name="Pjevac P."/>
            <person name="Schreck K."/>
            <person name="Herbold C.W."/>
            <person name="Loy A."/>
        </authorList>
    </citation>
    <scope>NUCLEOTIDE SEQUENCE [LARGE SCALE GENOMIC DNA]</scope>
    <source>
        <strain evidence="1 2">63.6F</strain>
    </source>
</reference>
<comment type="caution">
    <text evidence="1">The sequence shown here is derived from an EMBL/GenBank/DDBJ whole genome shotgun (WGS) entry which is preliminary data.</text>
</comment>
<protein>
    <recommendedName>
        <fullName evidence="3">Methionine synthase</fullName>
    </recommendedName>
</protein>
<dbReference type="InterPro" id="IPR038071">
    <property type="entry name" value="UROD/MetE-like_sf"/>
</dbReference>
<organism evidence="1 2">
    <name type="scientific">Desulfosporosinus fructosivorans</name>
    <dbReference type="NCBI Taxonomy" id="2018669"/>
    <lineage>
        <taxon>Bacteria</taxon>
        <taxon>Bacillati</taxon>
        <taxon>Bacillota</taxon>
        <taxon>Clostridia</taxon>
        <taxon>Eubacteriales</taxon>
        <taxon>Desulfitobacteriaceae</taxon>
        <taxon>Desulfosporosinus</taxon>
    </lineage>
</organism>
<sequence>MQINNFKPNFITTGVGSIPLTNGQDALELIWKSVPLAPHWPQLPRLGAESSFVGQYLNALIETGVIGDVEVPKFQVDAPDWVERMTIFYTLYLEALEGDQKALERFGFSAQGGEGFEAFCHNLEQFGTRDAVILKGQLSGSLTLGMQITDKNRRSSYYDDTLRDMLVKSLALHAEWQTKRLSQFGLPVLMMIDDPGLYGFGASSHITLKREQLIDELNSIVEGILRQGGIAGVHVCAGMDWTLLFDSKVQVVNFDAYDYMQSMMALAEPLNEFLTRGGILSWGIVPTNPIAWEETSQSLKSNLDNNIRELVKRGVDESLLRQQSMLTPSCGTGTLPRDLTEHVYGLLKDLGDKTLGAYTTQ</sequence>
<dbReference type="Gene3D" id="3.20.20.210">
    <property type="match status" value="1"/>
</dbReference>
<accession>A0A4Z0RB05</accession>
<evidence type="ECO:0000313" key="2">
    <source>
        <dbReference type="Proteomes" id="UP000298460"/>
    </source>
</evidence>
<dbReference type="Proteomes" id="UP000298460">
    <property type="component" value="Unassembled WGS sequence"/>
</dbReference>
<dbReference type="AlphaFoldDB" id="A0A4Z0RB05"/>
<evidence type="ECO:0008006" key="3">
    <source>
        <dbReference type="Google" id="ProtNLM"/>
    </source>
</evidence>
<name>A0A4Z0RB05_9FIRM</name>